<dbReference type="Proteomes" id="UP001152795">
    <property type="component" value="Unassembled WGS sequence"/>
</dbReference>
<evidence type="ECO:0000313" key="2">
    <source>
        <dbReference type="Proteomes" id="UP001152795"/>
    </source>
</evidence>
<protein>
    <submittedName>
        <fullName evidence="1">Transient receptor potential cation channel subfamily A member 1</fullName>
    </submittedName>
</protein>
<accession>A0A6S7GQF3</accession>
<dbReference type="OrthoDB" id="6090131at2759"/>
<sequence>MENALFKLGDCENSLKLSKLNAAVNSLKKLEEIVRSCSRDSMKEVLAAFAVTELQVKECRLYIESLNLPQHRPIDIQSSDAGPGVSCHEKLVQIRMAEYFQVFNLDLQARLQYATNDSRSHIAEQVMRSLNEATGDGRSISIPNAPIFEGMNQEQVCSLTQDEFNALEAKRQENIAKQCAQDVMRRYECKKCLRTTIHSRCPSYKESDNFFFDDKYMKKVHDSSPGMQSSCAGSFYYFQQLKFIEKHYIVFDGGIQGIRNGCKEGEKMCSVHQNILGCKWRGPQVRRVPEPVYQRESPSFHYENPDLWQDSEGATARKVDEFCPRVKIEDVIREIGPIEVKEGSVNKSVHDKNDTLNKMLAHVDDIVDKYTGEDLRQVVEAEFKRRYTMLVKAYLGKKARAAVKAKKLSKTVDEIDWCNKIQSGTLDKMYMSQLDLYLEKVAGFKKSIVQGKRFSKAQKVEAVKRHHHSCENDSLTTAAQPPPQPQTSCQPLQPLPPSQPKLMVIPWGGQTTLLGTSVSLTNTCTIDNGLMILHSLTNESVKIRSYLENNNELVAQTLSKCLKLVENSKYAEAKLEWLKASSFQVGPNGILDMWGNEENMFTRYLIPLMKSCVTTNCSSLHCPLPGVSVRWANTVALRYLKSV</sequence>
<dbReference type="AlphaFoldDB" id="A0A6S7GQF3"/>
<name>A0A6S7GQF3_PARCT</name>
<keyword evidence="2" id="KW-1185">Reference proteome</keyword>
<dbReference type="EMBL" id="CACRXK020001998">
    <property type="protein sequence ID" value="CAB3992189.1"/>
    <property type="molecule type" value="Genomic_DNA"/>
</dbReference>
<organism evidence="1 2">
    <name type="scientific">Paramuricea clavata</name>
    <name type="common">Red gorgonian</name>
    <name type="synonym">Violescent sea-whip</name>
    <dbReference type="NCBI Taxonomy" id="317549"/>
    <lineage>
        <taxon>Eukaryota</taxon>
        <taxon>Metazoa</taxon>
        <taxon>Cnidaria</taxon>
        <taxon>Anthozoa</taxon>
        <taxon>Octocorallia</taxon>
        <taxon>Malacalcyonacea</taxon>
        <taxon>Plexauridae</taxon>
        <taxon>Paramuricea</taxon>
    </lineage>
</organism>
<comment type="caution">
    <text evidence="1">The sequence shown here is derived from an EMBL/GenBank/DDBJ whole genome shotgun (WGS) entry which is preliminary data.</text>
</comment>
<reference evidence="1" key="1">
    <citation type="submission" date="2020-04" db="EMBL/GenBank/DDBJ databases">
        <authorList>
            <person name="Alioto T."/>
            <person name="Alioto T."/>
            <person name="Gomez Garrido J."/>
        </authorList>
    </citation>
    <scope>NUCLEOTIDE SEQUENCE</scope>
    <source>
        <strain evidence="1">A484AB</strain>
    </source>
</reference>
<evidence type="ECO:0000313" key="1">
    <source>
        <dbReference type="EMBL" id="CAB3992189.1"/>
    </source>
</evidence>
<keyword evidence="1" id="KW-0675">Receptor</keyword>
<gene>
    <name evidence="1" type="ORF">PACLA_8A007244</name>
</gene>
<proteinExistence type="predicted"/>